<dbReference type="EMBL" id="JF731128">
    <property type="protein sequence ID" value="AEM24758.1"/>
    <property type="molecule type" value="Genomic_DNA"/>
</dbReference>
<accession>G1C4Z0</accession>
<dbReference type="GeneID" id="40079904"/>
<keyword evidence="2" id="KW-1185">Reference proteome</keyword>
<name>G1C4Z0_9CAUD</name>
<sequence>MDRLEFFMKVIAEPVDKQATPPHPLAITFSDTFYRDDFPLSQLYDEAIAETLWNASYEILHNGMAKAKSVKVFITIFNPSTLMEGTLVYEAISEDLQVAVDTGVVENVEWESRESVFQHNLKEFFKGF</sequence>
<organism evidence="1 2">
    <name type="scientific">Enterococcus phage SAP6</name>
    <dbReference type="NCBI Taxonomy" id="1073766"/>
    <lineage>
        <taxon>Viruses</taxon>
        <taxon>Duplodnaviria</taxon>
        <taxon>Heunggongvirae</taxon>
        <taxon>Uroviricota</taxon>
        <taxon>Caudoviricetes</taxon>
        <taxon>Saphexavirus</taxon>
        <taxon>Saphexavirus SAP6</taxon>
    </lineage>
</organism>
<dbReference type="KEGG" id="vg:40079904"/>
<reference evidence="1 2" key="1">
    <citation type="journal article" date="2012" name="J. Virol.">
        <title>Complete Genome Sequence of Enterococcal Bacteriophage SAP6.</title>
        <authorList>
            <person name="Lee Y.D."/>
            <person name="Park J.H."/>
        </authorList>
    </citation>
    <scope>NUCLEOTIDE SEQUENCE [LARGE SCALE GENOMIC DNA]</scope>
</reference>
<dbReference type="RefSeq" id="YP_009604015.1">
    <property type="nucleotide sequence ID" value="NC_041960.1"/>
</dbReference>
<evidence type="ECO:0000313" key="1">
    <source>
        <dbReference type="EMBL" id="AEM24758.1"/>
    </source>
</evidence>
<dbReference type="OrthoDB" id="13892at10239"/>
<evidence type="ECO:0000313" key="2">
    <source>
        <dbReference type="Proteomes" id="UP000000699"/>
    </source>
</evidence>
<proteinExistence type="predicted"/>
<dbReference type="Proteomes" id="UP000000699">
    <property type="component" value="Segment"/>
</dbReference>
<protein>
    <submittedName>
        <fullName evidence="1">Uncharacterized protein</fullName>
    </submittedName>
</protein>